<dbReference type="EMBL" id="JBBNAE010000003">
    <property type="protein sequence ID" value="KAK9138225.1"/>
    <property type="molecule type" value="Genomic_DNA"/>
</dbReference>
<dbReference type="InterPro" id="IPR056789">
    <property type="entry name" value="LRR_R13L1-DRL21"/>
</dbReference>
<dbReference type="InterPro" id="IPR032675">
    <property type="entry name" value="LRR_dom_sf"/>
</dbReference>
<dbReference type="Proteomes" id="UP001417504">
    <property type="component" value="Unassembled WGS sequence"/>
</dbReference>
<dbReference type="Pfam" id="PF25019">
    <property type="entry name" value="LRR_R13L1-DRL21"/>
    <property type="match status" value="2"/>
</dbReference>
<name>A0AAP0JSL3_9MAGN</name>
<proteinExistence type="predicted"/>
<dbReference type="SUPFAM" id="SSF52058">
    <property type="entry name" value="L domain-like"/>
    <property type="match status" value="2"/>
</dbReference>
<gene>
    <name evidence="2" type="ORF">Sjap_008819</name>
</gene>
<keyword evidence="3" id="KW-1185">Reference proteome</keyword>
<sequence>MATEAFATGFLANISSDVLKKLGAFATHVRGEQQKLKNSVEMIVAVLEDVEVIGWLLDSLVVPEIAEAILVNGISEILKKIGSLAVSLHKEREFSFPEDLSKKLRTFISKRPVANDAWVNFKFIRLQFDITSQSISQLYHLETLNIVHCWQLKELPDDMGKLTNLRHLYIAESTKILKKFGRLHSLRSISPILFLGEEDDGRGIGELECVNNLCGHLRIHNMERVRDASHVRKAKLMEKGKVYQLEMVWKVRNADEGTNTDYSEVVEALELPQNLIELSINGIPGVKLPLKEWLANGSSLRYLVEIKLQQCKNLEEIPPIWHIQPSLETLEISYMGKVKLLGGKCTNTRALTAPRLKHLTLRQMAVLEEWVENSTTTPNSFPFLEELIVERCRMLRISPSDFPAVKEIKLNCVGKEGVSSLLSQPWSLASLEKLRVENCPELSLTLTSTFPSLKEIYIYEIHGLDMMCSSANNDHHDAPSYFPALEKLRVDSCRELSLTLTSTFPSLKEIYISQIGGLDMMCSSTNNDPREHHLPSLTSLDIKHVPEFTALPKGFLQSSSSEHLQSVSIRDCDKFQGFVDVEGSELPLLFSSNLKEIQVILCRNLESINVRGLTSLETLEIINCSWRGLESSIIGLQSLEALKHLTLQGVPIIMLSGEDAISDEEEDRVIAFDLGCFRNIPLPDHLKNNNRYGDHSGGCHPNASVHVVFLSQAIVETEKCKDMLTEQTVDLKCEMEFELADLRALAKDAEDRGYERACGDIKECGANEHCEDLQKLISLGNLLMLSHLVKTPNKYVGEEEDGHGIGELEHPNHIRGHFDHLQHREEEISYGCQKREIGYEEKDFSYNNESVDVTSLEKLELLFSSNARFTATQLMYLMYLRLHFVQSFVMEPMANNVDESFLIGLSIVEVIGWFLASLVVPEMAEAILVNENVKLGETRHLTVSFHKEREFSFPEDLSKKLRTFISKVPVANDAWENLKFLRVLHLEDIKEVSSSICKLILLRYLCIRSYNLTSLPQSISQLYHLETLNIEECPKLEKLPNDIWKLTNLRHLYIAESTKILKKFGRLHSLGSISPILFLGEEEDGRGIGELECLNNLCGHLRIHNMERVRDASHVRKAKLMEKGKVYQLEMVWKVRNADEGTNTDYSEAVEALELPPNLIELSINGFPGVKLPLKEWLDNGSSLCYLVEIKLQKCRNLEEIPPIWHIQPSLETLEISSMDKVKLLGGKCTSTRALAAPRLKHLTLRHMRVLEEWVENSTTTPNSFPFLEELIVEECSILRIAPSDFPAVKEIKLNCVGKEGVSLLLSQLSSLVFLEKLRVKNCRELSLTLTSSYPSLKEIYISQIGGLDMICSSANNDHHDAPSYFPALEKLCVEKFPELNLTLTSSFPSLKEIYISKIHGLDMMCSLANNDPRRHHLPSLTYVYVNDVPEFTALPKGFLQSSSSEHLQSVVIWDCDKFQGFVDVEGSELPLLFSSNLKRIKVVLCHNLESINVRGLTSLETLEIANC</sequence>
<dbReference type="Gene3D" id="3.80.10.10">
    <property type="entry name" value="Ribonuclease Inhibitor"/>
    <property type="match status" value="4"/>
</dbReference>
<evidence type="ECO:0000259" key="1">
    <source>
        <dbReference type="Pfam" id="PF25019"/>
    </source>
</evidence>
<feature type="domain" description="R13L1/DRL21-like LRR repeat region" evidence="1">
    <location>
        <begin position="204"/>
        <end position="335"/>
    </location>
</feature>
<evidence type="ECO:0000313" key="2">
    <source>
        <dbReference type="EMBL" id="KAK9138225.1"/>
    </source>
</evidence>
<dbReference type="PANTHER" id="PTHR47186">
    <property type="entry name" value="LEUCINE-RICH REPEAT-CONTAINING PROTEIN 57"/>
    <property type="match status" value="1"/>
</dbReference>
<organism evidence="2 3">
    <name type="scientific">Stephania japonica</name>
    <dbReference type="NCBI Taxonomy" id="461633"/>
    <lineage>
        <taxon>Eukaryota</taxon>
        <taxon>Viridiplantae</taxon>
        <taxon>Streptophyta</taxon>
        <taxon>Embryophyta</taxon>
        <taxon>Tracheophyta</taxon>
        <taxon>Spermatophyta</taxon>
        <taxon>Magnoliopsida</taxon>
        <taxon>Ranunculales</taxon>
        <taxon>Menispermaceae</taxon>
        <taxon>Menispermoideae</taxon>
        <taxon>Cissampelideae</taxon>
        <taxon>Stephania</taxon>
    </lineage>
</organism>
<evidence type="ECO:0000313" key="3">
    <source>
        <dbReference type="Proteomes" id="UP001417504"/>
    </source>
</evidence>
<comment type="caution">
    <text evidence="2">The sequence shown here is derived from an EMBL/GenBank/DDBJ whole genome shotgun (WGS) entry which is preliminary data.</text>
</comment>
<accession>A0AAP0JSL3</accession>
<reference evidence="2 3" key="1">
    <citation type="submission" date="2024-01" db="EMBL/GenBank/DDBJ databases">
        <title>Genome assemblies of Stephania.</title>
        <authorList>
            <person name="Yang L."/>
        </authorList>
    </citation>
    <scope>NUCLEOTIDE SEQUENCE [LARGE SCALE GENOMIC DNA]</scope>
    <source>
        <strain evidence="2">QJT</strain>
        <tissue evidence="2">Leaf</tissue>
    </source>
</reference>
<protein>
    <recommendedName>
        <fullName evidence="1">R13L1/DRL21-like LRR repeat region domain-containing protein</fullName>
    </recommendedName>
</protein>
<dbReference type="SUPFAM" id="SSF52047">
    <property type="entry name" value="RNI-like"/>
    <property type="match status" value="1"/>
</dbReference>
<feature type="domain" description="R13L1/DRL21-like LRR repeat region" evidence="1">
    <location>
        <begin position="1088"/>
        <end position="1219"/>
    </location>
</feature>
<dbReference type="PANTHER" id="PTHR47186:SF3">
    <property type="entry name" value="OS09G0267800 PROTEIN"/>
    <property type="match status" value="1"/>
</dbReference>